<organism evidence="1">
    <name type="scientific">Siphoviridae sp. ct3r22</name>
    <dbReference type="NCBI Taxonomy" id="2825325"/>
    <lineage>
        <taxon>Viruses</taxon>
        <taxon>Duplodnaviria</taxon>
        <taxon>Heunggongvirae</taxon>
        <taxon>Uroviricota</taxon>
        <taxon>Caudoviricetes</taxon>
    </lineage>
</organism>
<dbReference type="EMBL" id="BK016180">
    <property type="protein sequence ID" value="DAG00416.1"/>
    <property type="molecule type" value="Genomic_DNA"/>
</dbReference>
<name>A0A8S5V0Z0_9CAUD</name>
<accession>A0A8S5V0Z0</accession>
<sequence length="35" mass="4151">MKILFTNCWTTLLKGGPLGHQKRKKYINNLRISNY</sequence>
<reference evidence="1" key="1">
    <citation type="journal article" date="2021" name="Proc. Natl. Acad. Sci. U.S.A.">
        <title>A Catalog of Tens of Thousands of Viruses from Human Metagenomes Reveals Hidden Associations with Chronic Diseases.</title>
        <authorList>
            <person name="Tisza M.J."/>
            <person name="Buck C.B."/>
        </authorList>
    </citation>
    <scope>NUCLEOTIDE SEQUENCE</scope>
    <source>
        <strain evidence="1">Ct3r22</strain>
    </source>
</reference>
<evidence type="ECO:0000313" key="1">
    <source>
        <dbReference type="EMBL" id="DAG00416.1"/>
    </source>
</evidence>
<proteinExistence type="predicted"/>
<protein>
    <submittedName>
        <fullName evidence="1">Uncharacterized protein</fullName>
    </submittedName>
</protein>